<reference evidence="2" key="1">
    <citation type="journal article" date="2019" name="Int. J. Syst. Evol. Microbiol.">
        <title>The Global Catalogue of Microorganisms (GCM) 10K type strain sequencing project: providing services to taxonomists for standard genome sequencing and annotation.</title>
        <authorList>
            <consortium name="The Broad Institute Genomics Platform"/>
            <consortium name="The Broad Institute Genome Sequencing Center for Infectious Disease"/>
            <person name="Wu L."/>
            <person name="Ma J."/>
        </authorList>
    </citation>
    <scope>NUCLEOTIDE SEQUENCE [LARGE SCALE GENOMIC DNA]</scope>
    <source>
        <strain evidence="2">JCM 30346</strain>
    </source>
</reference>
<organism evidence="1 2">
    <name type="scientific">Sphaerisporangium aureirubrum</name>
    <dbReference type="NCBI Taxonomy" id="1544736"/>
    <lineage>
        <taxon>Bacteria</taxon>
        <taxon>Bacillati</taxon>
        <taxon>Actinomycetota</taxon>
        <taxon>Actinomycetes</taxon>
        <taxon>Streptosporangiales</taxon>
        <taxon>Streptosporangiaceae</taxon>
        <taxon>Sphaerisporangium</taxon>
    </lineage>
</organism>
<evidence type="ECO:0000313" key="2">
    <source>
        <dbReference type="Proteomes" id="UP001596137"/>
    </source>
</evidence>
<comment type="caution">
    <text evidence="1">The sequence shown here is derived from an EMBL/GenBank/DDBJ whole genome shotgun (WGS) entry which is preliminary data.</text>
</comment>
<name>A0ABW1NLW4_9ACTN</name>
<dbReference type="RefSeq" id="WP_380757293.1">
    <property type="nucleotide sequence ID" value="NZ_JBHSRF010000041.1"/>
</dbReference>
<evidence type="ECO:0000313" key="1">
    <source>
        <dbReference type="EMBL" id="MFC6084343.1"/>
    </source>
</evidence>
<keyword evidence="2" id="KW-1185">Reference proteome</keyword>
<dbReference type="EMBL" id="JBHSRF010000041">
    <property type="protein sequence ID" value="MFC6084343.1"/>
    <property type="molecule type" value="Genomic_DNA"/>
</dbReference>
<gene>
    <name evidence="1" type="ORF">ACFP1K_24515</name>
</gene>
<proteinExistence type="predicted"/>
<protein>
    <submittedName>
        <fullName evidence="1">Uncharacterized protein</fullName>
    </submittedName>
</protein>
<accession>A0ABW1NLW4</accession>
<sequence>MRAGRAIVAGSLVFRDEDQALAGPALGMPSMFVPMFGSPFSGGGRGA</sequence>
<dbReference type="Proteomes" id="UP001596137">
    <property type="component" value="Unassembled WGS sequence"/>
</dbReference>